<evidence type="ECO:0000259" key="1">
    <source>
        <dbReference type="Pfam" id="PF07561"/>
    </source>
</evidence>
<proteinExistence type="predicted"/>
<dbReference type="RefSeq" id="WP_347435275.1">
    <property type="nucleotide sequence ID" value="NZ_CP089291.1"/>
</dbReference>
<organism evidence="2 3">
    <name type="scientific">Fodinisporobacter ferrooxydans</name>
    <dbReference type="NCBI Taxonomy" id="2901836"/>
    <lineage>
        <taxon>Bacteria</taxon>
        <taxon>Bacillati</taxon>
        <taxon>Bacillota</taxon>
        <taxon>Bacilli</taxon>
        <taxon>Bacillales</taxon>
        <taxon>Alicyclobacillaceae</taxon>
        <taxon>Fodinisporobacter</taxon>
    </lineage>
</organism>
<evidence type="ECO:0000313" key="2">
    <source>
        <dbReference type="EMBL" id="UOF88601.1"/>
    </source>
</evidence>
<sequence>MPYVQVVCTVSNCKYWGNGNVCNADKILVTSDQIGTIYPNSIDASQADMIVAESGTTPVSFCESTCCKTFETKQ</sequence>
<protein>
    <submittedName>
        <fullName evidence="2">DUF1540 domain-containing protein</fullName>
    </submittedName>
</protein>
<accession>A0ABY4CDG9</accession>
<keyword evidence="3" id="KW-1185">Reference proteome</keyword>
<dbReference type="InterPro" id="IPR011437">
    <property type="entry name" value="DUF1540"/>
</dbReference>
<name>A0ABY4CDG9_9BACL</name>
<dbReference type="Proteomes" id="UP000830167">
    <property type="component" value="Chromosome"/>
</dbReference>
<gene>
    <name evidence="2" type="ORF">LSG31_11600</name>
</gene>
<dbReference type="EMBL" id="CP089291">
    <property type="protein sequence ID" value="UOF88601.1"/>
    <property type="molecule type" value="Genomic_DNA"/>
</dbReference>
<feature type="domain" description="DUF1540" evidence="1">
    <location>
        <begin position="6"/>
        <end position="70"/>
    </location>
</feature>
<evidence type="ECO:0000313" key="3">
    <source>
        <dbReference type="Proteomes" id="UP000830167"/>
    </source>
</evidence>
<dbReference type="Pfam" id="PF07561">
    <property type="entry name" value="DUF1540"/>
    <property type="match status" value="1"/>
</dbReference>
<reference evidence="2" key="1">
    <citation type="submission" date="2021-12" db="EMBL/GenBank/DDBJ databases">
        <title>Alicyclobacillaceae gen. nov., sp. nov., isolated from chalcocite enrichment system.</title>
        <authorList>
            <person name="Jiang Z."/>
        </authorList>
    </citation>
    <scope>NUCLEOTIDE SEQUENCE</scope>
    <source>
        <strain evidence="2">MYW30-H2</strain>
    </source>
</reference>